<dbReference type="EMBL" id="FPAS01000001">
    <property type="protein sequence ID" value="SFT55858.1"/>
    <property type="molecule type" value="Genomic_DNA"/>
</dbReference>
<evidence type="ECO:0000313" key="2">
    <source>
        <dbReference type="Proteomes" id="UP000236454"/>
    </source>
</evidence>
<protein>
    <submittedName>
        <fullName evidence="1">Uncharacterized protein</fullName>
    </submittedName>
</protein>
<reference evidence="1 2" key="1">
    <citation type="submission" date="2016-10" db="EMBL/GenBank/DDBJ databases">
        <authorList>
            <person name="de Groot N.N."/>
        </authorList>
    </citation>
    <scope>NUCLEOTIDE SEQUENCE [LARGE SCALE GENOMIC DNA]</scope>
    <source>
        <strain evidence="1 2">CGMCC 1.7005</strain>
    </source>
</reference>
<dbReference type="OrthoDB" id="1467147at2"/>
<keyword evidence="2" id="KW-1185">Reference proteome</keyword>
<dbReference type="PROSITE" id="PS51257">
    <property type="entry name" value="PROKAR_LIPOPROTEIN"/>
    <property type="match status" value="1"/>
</dbReference>
<evidence type="ECO:0000313" key="1">
    <source>
        <dbReference type="EMBL" id="SFT55858.1"/>
    </source>
</evidence>
<dbReference type="RefSeq" id="WP_090247512.1">
    <property type="nucleotide sequence ID" value="NZ_FPAS01000001.1"/>
</dbReference>
<accession>A0A1I6YZP5</accession>
<dbReference type="Proteomes" id="UP000236454">
    <property type="component" value="Unassembled WGS sequence"/>
</dbReference>
<dbReference type="AlphaFoldDB" id="A0A1I6YZP5"/>
<gene>
    <name evidence="1" type="ORF">SAMN05216474_1315</name>
</gene>
<proteinExistence type="predicted"/>
<sequence>MKKARLFFGIFLLGVGCTGEKEEVYDFVEVCQNKYYESYGINATDTLLSFEQDLIQAGLLANSSYAAYQDLLDELSKEIYFDKYPIRISAQAPLLTLNPQNLQACVFNSFDVDSLTLAQTAYYQLQVDLQNYYSSSENIHISGVFDRYLKHLDAQEFEHPFIRLELLKLIYRWYFESELQQKTPY</sequence>
<name>A0A1I6YZP5_9FLAO</name>
<organism evidence="1 2">
    <name type="scientific">Lishizhenia tianjinensis</name>
    <dbReference type="NCBI Taxonomy" id="477690"/>
    <lineage>
        <taxon>Bacteria</taxon>
        <taxon>Pseudomonadati</taxon>
        <taxon>Bacteroidota</taxon>
        <taxon>Flavobacteriia</taxon>
        <taxon>Flavobacteriales</taxon>
        <taxon>Crocinitomicaceae</taxon>
        <taxon>Lishizhenia</taxon>
    </lineage>
</organism>